<keyword evidence="3" id="KW-1185">Reference proteome</keyword>
<dbReference type="EMBL" id="JAPEVG010000170">
    <property type="protein sequence ID" value="KAJ8475041.1"/>
    <property type="molecule type" value="Genomic_DNA"/>
</dbReference>
<organism evidence="2 3">
    <name type="scientific">Trametes cubensis</name>
    <dbReference type="NCBI Taxonomy" id="1111947"/>
    <lineage>
        <taxon>Eukaryota</taxon>
        <taxon>Fungi</taxon>
        <taxon>Dikarya</taxon>
        <taxon>Basidiomycota</taxon>
        <taxon>Agaricomycotina</taxon>
        <taxon>Agaricomycetes</taxon>
        <taxon>Polyporales</taxon>
        <taxon>Polyporaceae</taxon>
        <taxon>Trametes</taxon>
    </lineage>
</organism>
<evidence type="ECO:0000313" key="3">
    <source>
        <dbReference type="Proteomes" id="UP001215151"/>
    </source>
</evidence>
<comment type="caution">
    <text evidence="2">The sequence shown here is derived from an EMBL/GenBank/DDBJ whole genome shotgun (WGS) entry which is preliminary data.</text>
</comment>
<gene>
    <name evidence="2" type="ORF">ONZ51_g6820</name>
</gene>
<dbReference type="Proteomes" id="UP001215151">
    <property type="component" value="Unassembled WGS sequence"/>
</dbReference>
<reference evidence="2" key="1">
    <citation type="submission" date="2022-11" db="EMBL/GenBank/DDBJ databases">
        <title>Genome Sequence of Cubamyces cubensis.</title>
        <authorList>
            <person name="Buettner E."/>
        </authorList>
    </citation>
    <scope>NUCLEOTIDE SEQUENCE</scope>
    <source>
        <strain evidence="2">MPL-01</strain>
    </source>
</reference>
<sequence length="113" mass="11609">MRRTLQVIMKAFTAAVLTLFAFAAGVNAAAVEPGTDLATAISPFPVIDTALTNPDANLTSLEVSPCFWSGTAPFCAGACPAGYVDCGRDGCGDGACCWTGIKVYCCRENSGTC</sequence>
<name>A0AAD7TRM4_9APHY</name>
<dbReference type="AlphaFoldDB" id="A0AAD7TRM4"/>
<feature type="chain" id="PRO_5041903352" evidence="1">
    <location>
        <begin position="29"/>
        <end position="113"/>
    </location>
</feature>
<proteinExistence type="predicted"/>
<dbReference type="PANTHER" id="PTHR35180">
    <property type="entry name" value="PROTEIN CBG06219"/>
    <property type="match status" value="1"/>
</dbReference>
<accession>A0AAD7TRM4</accession>
<dbReference type="PANTHER" id="PTHR35180:SF4">
    <property type="entry name" value="PROTEIN CBG06219"/>
    <property type="match status" value="1"/>
</dbReference>
<evidence type="ECO:0000256" key="1">
    <source>
        <dbReference type="SAM" id="SignalP"/>
    </source>
</evidence>
<protein>
    <submittedName>
        <fullName evidence="2">Uncharacterized protein</fullName>
    </submittedName>
</protein>
<keyword evidence="1" id="KW-0732">Signal</keyword>
<evidence type="ECO:0000313" key="2">
    <source>
        <dbReference type="EMBL" id="KAJ8475041.1"/>
    </source>
</evidence>
<feature type="signal peptide" evidence="1">
    <location>
        <begin position="1"/>
        <end position="28"/>
    </location>
</feature>